<protein>
    <submittedName>
        <fullName evidence="2">GT2 family glycosyltransferase</fullName>
    </submittedName>
</protein>
<dbReference type="InterPro" id="IPR050834">
    <property type="entry name" value="Glycosyltransf_2"/>
</dbReference>
<dbReference type="RefSeq" id="WP_183337220.1">
    <property type="nucleotide sequence ID" value="NZ_JACHZG010000001.1"/>
</dbReference>
<proteinExistence type="predicted"/>
<dbReference type="Pfam" id="PF00535">
    <property type="entry name" value="Glycos_transf_2"/>
    <property type="match status" value="1"/>
</dbReference>
<dbReference type="PANTHER" id="PTHR43685">
    <property type="entry name" value="GLYCOSYLTRANSFERASE"/>
    <property type="match status" value="1"/>
</dbReference>
<dbReference type="GO" id="GO:0016740">
    <property type="term" value="F:transferase activity"/>
    <property type="evidence" value="ECO:0007669"/>
    <property type="project" value="UniProtKB-KW"/>
</dbReference>
<keyword evidence="2" id="KW-0808">Transferase</keyword>
<dbReference type="Gene3D" id="3.90.550.10">
    <property type="entry name" value="Spore Coat Polysaccharide Biosynthesis Protein SpsA, Chain A"/>
    <property type="match status" value="1"/>
</dbReference>
<dbReference type="InterPro" id="IPR001173">
    <property type="entry name" value="Glyco_trans_2-like"/>
</dbReference>
<evidence type="ECO:0000313" key="3">
    <source>
        <dbReference type="Proteomes" id="UP000565572"/>
    </source>
</evidence>
<dbReference type="EMBL" id="JACHZG010000001">
    <property type="protein sequence ID" value="MBB3326237.1"/>
    <property type="molecule type" value="Genomic_DNA"/>
</dbReference>
<dbReference type="PANTHER" id="PTHR43685:SF2">
    <property type="entry name" value="GLYCOSYLTRANSFERASE 2-LIKE DOMAIN-CONTAINING PROTEIN"/>
    <property type="match status" value="1"/>
</dbReference>
<evidence type="ECO:0000259" key="1">
    <source>
        <dbReference type="Pfam" id="PF00535"/>
    </source>
</evidence>
<dbReference type="CDD" id="cd00761">
    <property type="entry name" value="Glyco_tranf_GTA_type"/>
    <property type="match status" value="1"/>
</dbReference>
<sequence>MTDEPAGDLDGAAPEPPLVGVVMPARDAEEWIEASLGSLQAQTMERWVCVVVDDGSLDRTRSIVQALAATDDRVVLLRQPGRGVAAARNAGLDALPPGCRYVGFLDSDDLYLPDALAGLVAALERRPDAAAAFGLADYIDEAGRLLNPGLHPSRQRWHRQLRSGRLVLQEAEEDVTFDSLVVDDPVWPAAVALHRTEAVSRAGGFDVSFPLLEDWELHLRVARQGPYVATDQHVALYRRHSSNLTGRHHDAEFHRARVRRLAWAADEASPRERAAVATAWRLLERRQVLVLGKHVVRSVRSRRWRSARRASVGLVVAGVTSLGRRPPAASLRRTRLTRPDDLLGIPL</sequence>
<dbReference type="AlphaFoldDB" id="A0A7W5JUV6"/>
<comment type="caution">
    <text evidence="2">The sequence shown here is derived from an EMBL/GenBank/DDBJ whole genome shotgun (WGS) entry which is preliminary data.</text>
</comment>
<gene>
    <name evidence="2" type="ORF">FHX39_001181</name>
</gene>
<accession>A0A7W5JUV6</accession>
<name>A0A7W5JUV6_9ACTN</name>
<dbReference type="SUPFAM" id="SSF53448">
    <property type="entry name" value="Nucleotide-diphospho-sugar transferases"/>
    <property type="match status" value="1"/>
</dbReference>
<dbReference type="Proteomes" id="UP000565572">
    <property type="component" value="Unassembled WGS sequence"/>
</dbReference>
<dbReference type="InterPro" id="IPR029044">
    <property type="entry name" value="Nucleotide-diphossugar_trans"/>
</dbReference>
<reference evidence="2 3" key="1">
    <citation type="submission" date="2020-08" db="EMBL/GenBank/DDBJ databases">
        <title>Sequencing the genomes of 1000 actinobacteria strains.</title>
        <authorList>
            <person name="Klenk H.-P."/>
        </authorList>
    </citation>
    <scope>NUCLEOTIDE SEQUENCE [LARGE SCALE GENOMIC DNA]</scope>
    <source>
        <strain evidence="2 3">DSM 11053</strain>
    </source>
</reference>
<organism evidence="2 3">
    <name type="scientific">Microlunatus antarcticus</name>
    <dbReference type="NCBI Taxonomy" id="53388"/>
    <lineage>
        <taxon>Bacteria</taxon>
        <taxon>Bacillati</taxon>
        <taxon>Actinomycetota</taxon>
        <taxon>Actinomycetes</taxon>
        <taxon>Propionibacteriales</taxon>
        <taxon>Propionibacteriaceae</taxon>
        <taxon>Microlunatus</taxon>
    </lineage>
</organism>
<evidence type="ECO:0000313" key="2">
    <source>
        <dbReference type="EMBL" id="MBB3326237.1"/>
    </source>
</evidence>
<feature type="domain" description="Glycosyltransferase 2-like" evidence="1">
    <location>
        <begin position="21"/>
        <end position="144"/>
    </location>
</feature>
<keyword evidence="3" id="KW-1185">Reference proteome</keyword>